<evidence type="ECO:0000256" key="2">
    <source>
        <dbReference type="SAM" id="MobiDB-lite"/>
    </source>
</evidence>
<dbReference type="InterPro" id="IPR000719">
    <property type="entry name" value="Prot_kinase_dom"/>
</dbReference>
<dbReference type="GO" id="GO:0005524">
    <property type="term" value="F:ATP binding"/>
    <property type="evidence" value="ECO:0007669"/>
    <property type="project" value="UniProtKB-UniRule"/>
</dbReference>
<dbReference type="AlphaFoldDB" id="A0A6A0A0G5"/>
<dbReference type="PROSITE" id="PS50011">
    <property type="entry name" value="PROTEIN_KINASE_DOM"/>
    <property type="match status" value="1"/>
</dbReference>
<dbReference type="Gene3D" id="3.30.200.20">
    <property type="entry name" value="Phosphorylase Kinase, domain 1"/>
    <property type="match status" value="1"/>
</dbReference>
<feature type="compositionally biased region" description="Polar residues" evidence="2">
    <location>
        <begin position="703"/>
        <end position="712"/>
    </location>
</feature>
<feature type="transmembrane region" description="Helical" evidence="3">
    <location>
        <begin position="314"/>
        <end position="338"/>
    </location>
</feature>
<feature type="compositionally biased region" description="Polar residues" evidence="2">
    <location>
        <begin position="579"/>
        <end position="591"/>
    </location>
</feature>
<dbReference type="InterPro" id="IPR011009">
    <property type="entry name" value="Kinase-like_dom_sf"/>
</dbReference>
<reference evidence="5 6" key="1">
    <citation type="submission" date="2020-02" db="EMBL/GenBank/DDBJ databases">
        <title>Draft genome sequence of Haematococcus lacustris strain NIES-144.</title>
        <authorList>
            <person name="Morimoto D."/>
            <person name="Nakagawa S."/>
            <person name="Yoshida T."/>
            <person name="Sawayama S."/>
        </authorList>
    </citation>
    <scope>NUCLEOTIDE SEQUENCE [LARGE SCALE GENOMIC DNA]</scope>
    <source>
        <strain evidence="5 6">NIES-144</strain>
    </source>
</reference>
<feature type="domain" description="Protein kinase" evidence="4">
    <location>
        <begin position="750"/>
        <end position="1014"/>
    </location>
</feature>
<dbReference type="GO" id="GO:0004674">
    <property type="term" value="F:protein serine/threonine kinase activity"/>
    <property type="evidence" value="ECO:0007669"/>
    <property type="project" value="TreeGrafter"/>
</dbReference>
<feature type="compositionally biased region" description="Pro residues" evidence="2">
    <location>
        <begin position="91"/>
        <end position="105"/>
    </location>
</feature>
<feature type="region of interest" description="Disordered" evidence="2">
    <location>
        <begin position="522"/>
        <end position="656"/>
    </location>
</feature>
<organism evidence="5 6">
    <name type="scientific">Haematococcus lacustris</name>
    <name type="common">Green alga</name>
    <name type="synonym">Haematococcus pluvialis</name>
    <dbReference type="NCBI Taxonomy" id="44745"/>
    <lineage>
        <taxon>Eukaryota</taxon>
        <taxon>Viridiplantae</taxon>
        <taxon>Chlorophyta</taxon>
        <taxon>core chlorophytes</taxon>
        <taxon>Chlorophyceae</taxon>
        <taxon>CS clade</taxon>
        <taxon>Chlamydomonadales</taxon>
        <taxon>Haematococcaceae</taxon>
        <taxon>Haematococcus</taxon>
    </lineage>
</organism>
<dbReference type="Gene3D" id="1.10.510.10">
    <property type="entry name" value="Transferase(Phosphotransferase) domain 1"/>
    <property type="match status" value="1"/>
</dbReference>
<proteinExistence type="predicted"/>
<accession>A0A6A0A0G5</accession>
<dbReference type="InterPro" id="IPR051681">
    <property type="entry name" value="Ser/Thr_Kinases-Pseudokinases"/>
</dbReference>
<dbReference type="Pfam" id="PF07714">
    <property type="entry name" value="PK_Tyr_Ser-Thr"/>
    <property type="match status" value="1"/>
</dbReference>
<feature type="compositionally biased region" description="Low complexity" evidence="2">
    <location>
        <begin position="532"/>
        <end position="546"/>
    </location>
</feature>
<dbReference type="PANTHER" id="PTHR44329">
    <property type="entry name" value="SERINE/THREONINE-PROTEIN KINASE TNNI3K-RELATED"/>
    <property type="match status" value="1"/>
</dbReference>
<dbReference type="InterPro" id="IPR001245">
    <property type="entry name" value="Ser-Thr/Tyr_kinase_cat_dom"/>
</dbReference>
<keyword evidence="3" id="KW-0812">Transmembrane</keyword>
<dbReference type="Pfam" id="PF00069">
    <property type="entry name" value="Pkinase"/>
    <property type="match status" value="1"/>
</dbReference>
<feature type="region of interest" description="Disordered" evidence="2">
    <location>
        <begin position="446"/>
        <end position="466"/>
    </location>
</feature>
<feature type="region of interest" description="Disordered" evidence="2">
    <location>
        <begin position="677"/>
        <end position="712"/>
    </location>
</feature>
<dbReference type="SUPFAM" id="SSF56112">
    <property type="entry name" value="Protein kinase-like (PK-like)"/>
    <property type="match status" value="1"/>
</dbReference>
<keyword evidence="5" id="KW-0418">Kinase</keyword>
<feature type="compositionally biased region" description="Polar residues" evidence="2">
    <location>
        <begin position="482"/>
        <end position="499"/>
    </location>
</feature>
<feature type="compositionally biased region" description="Low complexity" evidence="2">
    <location>
        <begin position="164"/>
        <end position="178"/>
    </location>
</feature>
<keyword evidence="1" id="KW-0067">ATP-binding</keyword>
<keyword evidence="1" id="KW-0547">Nucleotide-binding</keyword>
<dbReference type="InterPro" id="IPR017441">
    <property type="entry name" value="Protein_kinase_ATP_BS"/>
</dbReference>
<evidence type="ECO:0000313" key="5">
    <source>
        <dbReference type="EMBL" id="GFH24368.1"/>
    </source>
</evidence>
<feature type="region of interest" description="Disordered" evidence="2">
    <location>
        <begin position="480"/>
        <end position="506"/>
    </location>
</feature>
<feature type="binding site" evidence="1">
    <location>
        <position position="777"/>
    </location>
    <ligand>
        <name>ATP</name>
        <dbReference type="ChEBI" id="CHEBI:30616"/>
    </ligand>
</feature>
<name>A0A6A0A0G5_HAELA</name>
<feature type="region of interest" description="Disordered" evidence="2">
    <location>
        <begin position="85"/>
        <end position="234"/>
    </location>
</feature>
<keyword evidence="6" id="KW-1185">Reference proteome</keyword>
<dbReference type="Proteomes" id="UP000485058">
    <property type="component" value="Unassembled WGS sequence"/>
</dbReference>
<feature type="compositionally biased region" description="Basic and acidic residues" evidence="2">
    <location>
        <begin position="628"/>
        <end position="651"/>
    </location>
</feature>
<gene>
    <name evidence="5" type="ORF">HaLaN_22152</name>
</gene>
<comment type="caution">
    <text evidence="5">The sequence shown here is derived from an EMBL/GenBank/DDBJ whole genome shotgun (WGS) entry which is preliminary data.</text>
</comment>
<keyword evidence="3" id="KW-1133">Transmembrane helix</keyword>
<evidence type="ECO:0000256" key="1">
    <source>
        <dbReference type="PROSITE-ProRule" id="PRU10141"/>
    </source>
</evidence>
<feature type="non-terminal residue" evidence="5">
    <location>
        <position position="1014"/>
    </location>
</feature>
<keyword evidence="3" id="KW-0472">Membrane</keyword>
<dbReference type="InterPro" id="IPR008266">
    <property type="entry name" value="Tyr_kinase_AS"/>
</dbReference>
<feature type="compositionally biased region" description="Gly residues" evidence="2">
    <location>
        <begin position="211"/>
        <end position="222"/>
    </location>
</feature>
<dbReference type="PROSITE" id="PS00109">
    <property type="entry name" value="PROTEIN_KINASE_TYR"/>
    <property type="match status" value="1"/>
</dbReference>
<keyword evidence="5" id="KW-0808">Transferase</keyword>
<evidence type="ECO:0000313" key="6">
    <source>
        <dbReference type="Proteomes" id="UP000485058"/>
    </source>
</evidence>
<sequence length="1014" mass="106285">MGDGGFAPAALTQPLSSHAVGCRCWPMPLWALMQCGPPACSLERCGVYGMEGAQPAATSPSSSCAALWWFPLICSAICPGGQLSRSAPSPAWQPKPRPVCRPAHPPLQGAAGSRHSVDQQQPHRPAHCVASASGQHRSAASGARAAKHCAEPAAGSVHSPTAASSTGRPRPPRSVGPGRLRRQSAAGSALGVPAGAPAPCAGRPGPPPPGAGAGAGGGGGGAEPHLTPLAPGLPPAEDYGAPVASSSPGSMVVYEAVYLGMDVAQLTLTSAPASFGAPGLAVPSDLDLVSAAMLQPSDVLQPGAGGRAVLKEAWQLAVVVVCCSLFLLGLVGLLTFYYRQQRYQIMVLASKLAESEKGTTSNGTPTFLSDAHIVYHNDFGALAPGLTRSCSGQLMYRTPLSHASNPISPQRSAGCCAAESLASCFQSGSVDAVSTEPPGIQTLRATSKSNSTHIGTDLSTRSSYNRGDANHEVRAMVAAAQGRQQSVEEGSRPGSSNSVPVPRTDNARRVLKICRLPTAAPAHISRSMGTPASTASDAASVSSSPAKFPQMPRPASNNAVVLRSGGAASSVRSQPPKGSLSTHVSSGQPRSQRAGDSAPLVKSELREPDTQAARKALEESSSSRAASHRGEAERREEHKTSHGKSGSRDLQDVQPDVVPEARCPATEDAEPRVLTNAISLPVPGNKPVTGPVVVGQDYGGSGPQPSTHDTTSNMLERGIASDKSLETPAGQLRHIIENRKDAFGIDMQQVTFEAVIGQGNFGVVYKGKWRAMTVAIKALMFQDAGTTKRIKQRAITEAAINTLLTHENIVNTYAYDLRPVDSSLPDNKHAVHWKLYIIQEWCDSGNLAQAVDRGLLLKDGRPNYISILQLAKDIAKGLAFVQQKNVIHGDLSSGNIMLRFDARAVSCYTAKRCGVENKLQHQMSHCQDHPINQARITPSAQFATITIKTISSIVCDFGLSRFLDGPNQSHISNARQGTPFYISPEVLHQGIMSKDADVFSYGVLLWVSLTTSDL</sequence>
<feature type="compositionally biased region" description="Polar residues" evidence="2">
    <location>
        <begin position="446"/>
        <end position="465"/>
    </location>
</feature>
<dbReference type="EMBL" id="BLLF01002517">
    <property type="protein sequence ID" value="GFH24368.1"/>
    <property type="molecule type" value="Genomic_DNA"/>
</dbReference>
<evidence type="ECO:0000259" key="4">
    <source>
        <dbReference type="PROSITE" id="PS50011"/>
    </source>
</evidence>
<evidence type="ECO:0000256" key="3">
    <source>
        <dbReference type="SAM" id="Phobius"/>
    </source>
</evidence>
<feature type="compositionally biased region" description="Low complexity" evidence="2">
    <location>
        <begin position="185"/>
        <end position="203"/>
    </location>
</feature>
<dbReference type="PANTHER" id="PTHR44329:SF214">
    <property type="entry name" value="PROTEIN KINASE DOMAIN-CONTAINING PROTEIN"/>
    <property type="match status" value="1"/>
</dbReference>
<dbReference type="PROSITE" id="PS00107">
    <property type="entry name" value="PROTEIN_KINASE_ATP"/>
    <property type="match status" value="1"/>
</dbReference>
<protein>
    <submittedName>
        <fullName evidence="5">Protein kinase domain-containing protein</fullName>
    </submittedName>
</protein>